<dbReference type="PROSITE" id="PS50017">
    <property type="entry name" value="DEATH_DOMAIN"/>
    <property type="match status" value="1"/>
</dbReference>
<dbReference type="InterPro" id="IPR011029">
    <property type="entry name" value="DEATH-like_dom_sf"/>
</dbReference>
<feature type="domain" description="Death" evidence="1">
    <location>
        <begin position="375"/>
        <end position="459"/>
    </location>
</feature>
<comment type="caution">
    <text evidence="2">The sequence shown here is derived from an EMBL/GenBank/DDBJ whole genome shotgun (WGS) entry which is preliminary data.</text>
</comment>
<protein>
    <recommendedName>
        <fullName evidence="1">Death domain-containing protein</fullName>
    </recommendedName>
</protein>
<dbReference type="SUPFAM" id="SSF47986">
    <property type="entry name" value="DEATH domain"/>
    <property type="match status" value="1"/>
</dbReference>
<dbReference type="Proteomes" id="UP001208570">
    <property type="component" value="Unassembled WGS sequence"/>
</dbReference>
<gene>
    <name evidence="2" type="ORF">LSH36_179g04022</name>
</gene>
<dbReference type="EMBL" id="JAODUP010000179">
    <property type="protein sequence ID" value="KAK2158003.1"/>
    <property type="molecule type" value="Genomic_DNA"/>
</dbReference>
<dbReference type="InterPro" id="IPR000488">
    <property type="entry name" value="Death_dom"/>
</dbReference>
<sequence>MATAQTMNVFRLEGVKCLALDYTHSSAGGLTERKKRTVILSRLSEQNAAARCHLVINDKSRQLYSREVTFCGLRQRTSMVKTLLKSKKEVCMTLIFDSITIHISNKKTETLFNNCIKACQEHLGFVSTSYLEIKNYPAACTSLQNTSHIYLCVTKNRVSVCMMEHPYNCIFSWNIQDIENVKVHNKRLQLYIDNGDMYEFTSKIDKSLCSKIQQSIIGSISVYDVIHWEHTKEPIYTNTEFKYDLNEDLLKISHGDYLHTNFDPNCQPTRVSHIEPFLEKTKFLILLLLFHKPKLSYSDSKEKSETSYFSLNKDTSDTQYQPLTGNRINYEMELAETLENVLRCRPPMPDTLLLSVDVRRRLCFGLYTDRLSNNDWHVLAEHIGMNCSSVEMISSLIKNQSVNYSAAEIVIRHWQYMFNSYGQTAASGKCPRACTRIELINILKELERHDLVELIESVEA</sequence>
<evidence type="ECO:0000313" key="2">
    <source>
        <dbReference type="EMBL" id="KAK2158003.1"/>
    </source>
</evidence>
<keyword evidence="3" id="KW-1185">Reference proteome</keyword>
<evidence type="ECO:0000313" key="3">
    <source>
        <dbReference type="Proteomes" id="UP001208570"/>
    </source>
</evidence>
<proteinExistence type="predicted"/>
<accession>A0AAD9N772</accession>
<organism evidence="2 3">
    <name type="scientific">Paralvinella palmiformis</name>
    <dbReference type="NCBI Taxonomy" id="53620"/>
    <lineage>
        <taxon>Eukaryota</taxon>
        <taxon>Metazoa</taxon>
        <taxon>Spiralia</taxon>
        <taxon>Lophotrochozoa</taxon>
        <taxon>Annelida</taxon>
        <taxon>Polychaeta</taxon>
        <taxon>Sedentaria</taxon>
        <taxon>Canalipalpata</taxon>
        <taxon>Terebellida</taxon>
        <taxon>Terebelliformia</taxon>
        <taxon>Alvinellidae</taxon>
        <taxon>Paralvinella</taxon>
    </lineage>
</organism>
<dbReference type="AlphaFoldDB" id="A0AAD9N772"/>
<reference evidence="2" key="1">
    <citation type="journal article" date="2023" name="Mol. Biol. Evol.">
        <title>Third-Generation Sequencing Reveals the Adaptive Role of the Epigenome in Three Deep-Sea Polychaetes.</title>
        <authorList>
            <person name="Perez M."/>
            <person name="Aroh O."/>
            <person name="Sun Y."/>
            <person name="Lan Y."/>
            <person name="Juniper S.K."/>
            <person name="Young C.R."/>
            <person name="Angers B."/>
            <person name="Qian P.Y."/>
        </authorList>
    </citation>
    <scope>NUCLEOTIDE SEQUENCE</scope>
    <source>
        <strain evidence="2">P08H-3</strain>
    </source>
</reference>
<dbReference type="Gene3D" id="1.10.533.10">
    <property type="entry name" value="Death Domain, Fas"/>
    <property type="match status" value="1"/>
</dbReference>
<name>A0AAD9N772_9ANNE</name>
<dbReference type="GO" id="GO:0007165">
    <property type="term" value="P:signal transduction"/>
    <property type="evidence" value="ECO:0007669"/>
    <property type="project" value="InterPro"/>
</dbReference>
<evidence type="ECO:0000259" key="1">
    <source>
        <dbReference type="PROSITE" id="PS50017"/>
    </source>
</evidence>